<proteinExistence type="inferred from homology"/>
<accession>A0A2S7WF13</accession>
<organism evidence="4 5">
    <name type="scientific">Polaribacter gangjinensis</name>
    <dbReference type="NCBI Taxonomy" id="574710"/>
    <lineage>
        <taxon>Bacteria</taxon>
        <taxon>Pseudomonadati</taxon>
        <taxon>Bacteroidota</taxon>
        <taxon>Flavobacteriia</taxon>
        <taxon>Flavobacteriales</taxon>
        <taxon>Flavobacteriaceae</taxon>
    </lineage>
</organism>
<dbReference type="InterPro" id="IPR036388">
    <property type="entry name" value="WH-like_DNA-bd_sf"/>
</dbReference>
<dbReference type="SUPFAM" id="SSF47781">
    <property type="entry name" value="RuvA domain 2-like"/>
    <property type="match status" value="1"/>
</dbReference>
<dbReference type="Pfam" id="PF02481">
    <property type="entry name" value="DNA_processg_A"/>
    <property type="match status" value="1"/>
</dbReference>
<dbReference type="PANTHER" id="PTHR43022:SF1">
    <property type="entry name" value="PROTEIN SMF"/>
    <property type="match status" value="1"/>
</dbReference>
<comment type="caution">
    <text evidence="4">The sequence shown here is derived from an EMBL/GenBank/DDBJ whole genome shotgun (WGS) entry which is preliminary data.</text>
</comment>
<feature type="domain" description="DprA winged helix" evidence="3">
    <location>
        <begin position="314"/>
        <end position="367"/>
    </location>
</feature>
<evidence type="ECO:0000256" key="1">
    <source>
        <dbReference type="ARBA" id="ARBA00006525"/>
    </source>
</evidence>
<sequence>MKWNVLKNEKLLAILRLQKSKAIGDILAKKLIVAVGDVEQIFREKPSKLQKIHGIGSFAIQHLFDKENTKLAEQELAFLEQNNYEAIYFLDDAYPQNLHQCIDSPILLFKDGNINLQNNKILSIVGTRNMSTYGKDFCEQMIEELAVYNPIIVSGFAYGVDICAHKAAMKNGLQTIAVLAHGFEQIYPKVHKKYMRQVMENGGFYTEFGFEENPLRENFLKRNRIVAGISEATIIIESAEKGGSLVTADIANSYDREVFALPGRTTDLYSKGCNNLIKNNQAVLLTSSSDIVKMLNWDIVSTPQKAIQQELFITLTDQEQIIYNHLKTHGKQLLDEISLDCNIPMYQLSSILLQMELKGITKPLPGKMFELQFLL</sequence>
<dbReference type="EMBL" id="MSCL01000001">
    <property type="protein sequence ID" value="PQJ76187.1"/>
    <property type="molecule type" value="Genomic_DNA"/>
</dbReference>
<evidence type="ECO:0000259" key="3">
    <source>
        <dbReference type="Pfam" id="PF17782"/>
    </source>
</evidence>
<gene>
    <name evidence="4" type="ORF">BTO13_08145</name>
</gene>
<dbReference type="Gene3D" id="3.40.50.450">
    <property type="match status" value="1"/>
</dbReference>
<dbReference type="Pfam" id="PF17782">
    <property type="entry name" value="WHD_DprA"/>
    <property type="match status" value="1"/>
</dbReference>
<feature type="domain" description="Smf/DprA SLOG" evidence="2">
    <location>
        <begin position="87"/>
        <end position="295"/>
    </location>
</feature>
<dbReference type="Proteomes" id="UP000237608">
    <property type="component" value="Unassembled WGS sequence"/>
</dbReference>
<dbReference type="PANTHER" id="PTHR43022">
    <property type="entry name" value="PROTEIN SMF"/>
    <property type="match status" value="1"/>
</dbReference>
<keyword evidence="5" id="KW-1185">Reference proteome</keyword>
<dbReference type="InterPro" id="IPR057666">
    <property type="entry name" value="DrpA_SLOG"/>
</dbReference>
<evidence type="ECO:0000259" key="2">
    <source>
        <dbReference type="Pfam" id="PF02481"/>
    </source>
</evidence>
<dbReference type="GO" id="GO:0009294">
    <property type="term" value="P:DNA-mediated transformation"/>
    <property type="evidence" value="ECO:0007669"/>
    <property type="project" value="InterPro"/>
</dbReference>
<evidence type="ECO:0000313" key="4">
    <source>
        <dbReference type="EMBL" id="PQJ76187.1"/>
    </source>
</evidence>
<name>A0A2S7WF13_9FLAO</name>
<dbReference type="InterPro" id="IPR003488">
    <property type="entry name" value="DprA"/>
</dbReference>
<dbReference type="AlphaFoldDB" id="A0A2S7WF13"/>
<reference evidence="4 5" key="1">
    <citation type="submission" date="2016-12" db="EMBL/GenBank/DDBJ databases">
        <title>Trade-off between light-utilization and light-protection in marine flavobacteria.</title>
        <authorList>
            <person name="Kumagai Y."/>
            <person name="Yoshizawa S."/>
            <person name="Kogure K."/>
            <person name="Iwasaki W."/>
        </authorList>
    </citation>
    <scope>NUCLEOTIDE SEQUENCE [LARGE SCALE GENOMIC DNA]</scope>
    <source>
        <strain evidence="4 5">KCTC 22729</strain>
    </source>
</reference>
<dbReference type="SUPFAM" id="SSF102405">
    <property type="entry name" value="MCP/YpsA-like"/>
    <property type="match status" value="1"/>
</dbReference>
<evidence type="ECO:0000313" key="5">
    <source>
        <dbReference type="Proteomes" id="UP000237608"/>
    </source>
</evidence>
<comment type="similarity">
    <text evidence="1">Belongs to the DprA/Smf family.</text>
</comment>
<dbReference type="InterPro" id="IPR041614">
    <property type="entry name" value="DprA_WH"/>
</dbReference>
<dbReference type="InterPro" id="IPR010994">
    <property type="entry name" value="RuvA_2-like"/>
</dbReference>
<protein>
    <submittedName>
        <fullName evidence="4">DNA protecting protein DprA</fullName>
    </submittedName>
</protein>
<dbReference type="Gene3D" id="1.10.10.10">
    <property type="entry name" value="Winged helix-like DNA-binding domain superfamily/Winged helix DNA-binding domain"/>
    <property type="match status" value="1"/>
</dbReference>
<dbReference type="NCBIfam" id="TIGR00732">
    <property type="entry name" value="dprA"/>
    <property type="match status" value="1"/>
</dbReference>